<organism evidence="3 4">
    <name type="scientific">Cylindrotheca closterium</name>
    <dbReference type="NCBI Taxonomy" id="2856"/>
    <lineage>
        <taxon>Eukaryota</taxon>
        <taxon>Sar</taxon>
        <taxon>Stramenopiles</taxon>
        <taxon>Ochrophyta</taxon>
        <taxon>Bacillariophyta</taxon>
        <taxon>Bacillariophyceae</taxon>
        <taxon>Bacillariophycidae</taxon>
        <taxon>Bacillariales</taxon>
        <taxon>Bacillariaceae</taxon>
        <taxon>Cylindrotheca</taxon>
    </lineage>
</organism>
<comment type="caution">
    <text evidence="3">The sequence shown here is derived from an EMBL/GenBank/DDBJ whole genome shotgun (WGS) entry which is preliminary data.</text>
</comment>
<evidence type="ECO:0000256" key="2">
    <source>
        <dbReference type="SAM" id="SignalP"/>
    </source>
</evidence>
<feature type="signal peptide" evidence="2">
    <location>
        <begin position="1"/>
        <end position="16"/>
    </location>
</feature>
<accession>A0AAD2CGF5</accession>
<evidence type="ECO:0000313" key="3">
    <source>
        <dbReference type="EMBL" id="CAJ1932085.1"/>
    </source>
</evidence>
<feature type="chain" id="PRO_5041960226" evidence="2">
    <location>
        <begin position="17"/>
        <end position="664"/>
    </location>
</feature>
<dbReference type="Proteomes" id="UP001295423">
    <property type="component" value="Unassembled WGS sequence"/>
</dbReference>
<keyword evidence="4" id="KW-1185">Reference proteome</keyword>
<evidence type="ECO:0000256" key="1">
    <source>
        <dbReference type="SAM" id="MobiDB-lite"/>
    </source>
</evidence>
<dbReference type="AlphaFoldDB" id="A0AAD2CGF5"/>
<keyword evidence="2" id="KW-0732">Signal</keyword>
<gene>
    <name evidence="3" type="ORF">CYCCA115_LOCUS2683</name>
</gene>
<sequence length="664" mass="73217">MKVVQVLAVLFYMALGSSIATDAKHHHGERASVEGEQSHLRTKQQHGRHEHSEARDASSKNVVKTETHKTQQERFFDEDGFCGDTCEFCDAFGSLATATQKLQSKVAYPISLVLPFTSFASNVTTFRYEMAEKLLPIKHTLETIEVVVDNILPLVSAEPYIGTLMKTISVKLDILGLKLDVIVNDIPTLERNKNATTFLHNGLSTAKETIEYANIISSAANTTIGLVRTVGCSGCHQELTMSAVNVEKIEALSEKMYGMMDHFNLPAIPFELPKFDFNLDFLDEVKEKFSKFQDSMQDILDRTKKDIQTNYDFHKCCTPNVHYIATIGEVFSDMKDLITCVPNTGITGVIMAALNPLLKQVDMLFVDFNAAIAKLNVFGNQIVDLMNNVQVVPKFMNDISQIIDKSAALIAWNSSDSLAAWNALNASAAFNALNALVVFNSTTCNVGFADDIFSLSSICGEQRCTFPAIQPITFANKAAEPLSAIWESMQKECNRAWDDLKDIEEQTPCCEASRIALGAPPMGYPHGHSCAMSKTYICAYPHVCLGGAPGITSGTCQSGQVGSYCGRDVDCLDDAKCVLGSCRAGKVDDRCEFDSDCIDNKCVQLFCRSGKDGAKCELNSDCDSDRCEWWGHVGYCKAKLGYGSYCNEHADCQSNYCSWRFRCN</sequence>
<feature type="compositionally biased region" description="Basic residues" evidence="1">
    <location>
        <begin position="40"/>
        <end position="49"/>
    </location>
</feature>
<feature type="compositionally biased region" description="Basic and acidic residues" evidence="1">
    <location>
        <begin position="29"/>
        <end position="39"/>
    </location>
</feature>
<reference evidence="3" key="1">
    <citation type="submission" date="2023-08" db="EMBL/GenBank/DDBJ databases">
        <authorList>
            <person name="Audoor S."/>
            <person name="Bilcke G."/>
        </authorList>
    </citation>
    <scope>NUCLEOTIDE SEQUENCE</scope>
</reference>
<protein>
    <submittedName>
        <fullName evidence="3">Uncharacterized protein</fullName>
    </submittedName>
</protein>
<evidence type="ECO:0000313" key="4">
    <source>
        <dbReference type="Proteomes" id="UP001295423"/>
    </source>
</evidence>
<feature type="compositionally biased region" description="Basic and acidic residues" evidence="1">
    <location>
        <begin position="50"/>
        <end position="64"/>
    </location>
</feature>
<dbReference type="EMBL" id="CAKOGP040000202">
    <property type="protein sequence ID" value="CAJ1932085.1"/>
    <property type="molecule type" value="Genomic_DNA"/>
</dbReference>
<feature type="region of interest" description="Disordered" evidence="1">
    <location>
        <begin position="25"/>
        <end position="64"/>
    </location>
</feature>
<name>A0AAD2CGF5_9STRA</name>
<proteinExistence type="predicted"/>